<name>A0ABV3XHA5_9ACTN</name>
<protein>
    <submittedName>
        <fullName evidence="3">Hemerythrin domain-containing protein</fullName>
    </submittedName>
</protein>
<feature type="region of interest" description="Disordered" evidence="1">
    <location>
        <begin position="1"/>
        <end position="51"/>
    </location>
</feature>
<evidence type="ECO:0000256" key="1">
    <source>
        <dbReference type="SAM" id="MobiDB-lite"/>
    </source>
</evidence>
<organism evidence="3 4">
    <name type="scientific">Geodermatophilus maliterrae</name>
    <dbReference type="NCBI Taxonomy" id="3162531"/>
    <lineage>
        <taxon>Bacteria</taxon>
        <taxon>Bacillati</taxon>
        <taxon>Actinomycetota</taxon>
        <taxon>Actinomycetes</taxon>
        <taxon>Geodermatophilales</taxon>
        <taxon>Geodermatophilaceae</taxon>
        <taxon>Geodermatophilus</taxon>
    </lineage>
</organism>
<evidence type="ECO:0000259" key="2">
    <source>
        <dbReference type="Pfam" id="PF01814"/>
    </source>
</evidence>
<reference evidence="3 4" key="1">
    <citation type="submission" date="2024-06" db="EMBL/GenBank/DDBJ databases">
        <title>Draft genome sequence of Geodermatophilus badlandi, a novel member of the Geodermatophilaceae isolated from badland sedimentary rocks in the Red desert, Wyoming, USA.</title>
        <authorList>
            <person name="Ben Tekaya S."/>
            <person name="Nouioui I."/>
            <person name="Flores G.M."/>
            <person name="Shaal M.N."/>
            <person name="Bredoire F."/>
            <person name="Basile F."/>
            <person name="Van Diepen L."/>
            <person name="Ward N.L."/>
        </authorList>
    </citation>
    <scope>NUCLEOTIDE SEQUENCE [LARGE SCALE GENOMIC DNA]</scope>
    <source>
        <strain evidence="3 4">WL48A</strain>
    </source>
</reference>
<comment type="caution">
    <text evidence="3">The sequence shown here is derived from an EMBL/GenBank/DDBJ whole genome shotgun (WGS) entry which is preliminary data.</text>
</comment>
<dbReference type="Gene3D" id="1.20.120.520">
    <property type="entry name" value="nmb1532 protein domain like"/>
    <property type="match status" value="1"/>
</dbReference>
<evidence type="ECO:0000313" key="3">
    <source>
        <dbReference type="EMBL" id="MEX5719867.1"/>
    </source>
</evidence>
<proteinExistence type="predicted"/>
<dbReference type="EMBL" id="JBFNXQ010000052">
    <property type="protein sequence ID" value="MEX5719867.1"/>
    <property type="molecule type" value="Genomic_DNA"/>
</dbReference>
<dbReference type="RefSeq" id="WP_369208123.1">
    <property type="nucleotide sequence ID" value="NZ_JBFNXQ010000052.1"/>
</dbReference>
<accession>A0ABV3XHA5</accession>
<feature type="domain" description="Hemerythrin-like" evidence="2">
    <location>
        <begin position="55"/>
        <end position="143"/>
    </location>
</feature>
<evidence type="ECO:0000313" key="4">
    <source>
        <dbReference type="Proteomes" id="UP001560045"/>
    </source>
</evidence>
<gene>
    <name evidence="3" type="ORF">ABQ292_15995</name>
</gene>
<keyword evidence="4" id="KW-1185">Reference proteome</keyword>
<feature type="compositionally biased region" description="Basic residues" evidence="1">
    <location>
        <begin position="19"/>
        <end position="37"/>
    </location>
</feature>
<dbReference type="Pfam" id="PF01814">
    <property type="entry name" value="Hemerythrin"/>
    <property type="match status" value="1"/>
</dbReference>
<dbReference type="Proteomes" id="UP001560045">
    <property type="component" value="Unassembled WGS sequence"/>
</dbReference>
<dbReference type="InterPro" id="IPR012312">
    <property type="entry name" value="Hemerythrin-like"/>
</dbReference>
<sequence length="166" mass="17930">MHGTGPRPPRDPRAGRPPGRARRRAPTHPRRTARRPAHTAGGRGDRRSPRRPPHCLAFCAALTAHHTGEDAGAFPALARRFPELAPVLEKMAEDHVWIARILARVEELAGELASAGASLRLAGELDGLAAIVESHLSFEERRVRAALDRLPGRPVGQGSAQENSTL</sequence>